<dbReference type="PANTHER" id="PTHR31683:SF18">
    <property type="entry name" value="PECTATE LYASE 21-RELATED"/>
    <property type="match status" value="1"/>
</dbReference>
<dbReference type="SMART" id="SM00656">
    <property type="entry name" value="Amb_all"/>
    <property type="match status" value="1"/>
</dbReference>
<evidence type="ECO:0000313" key="7">
    <source>
        <dbReference type="Proteomes" id="UP001165427"/>
    </source>
</evidence>
<dbReference type="AlphaFoldDB" id="A0AA41UJA3"/>
<dbReference type="GO" id="GO:0000272">
    <property type="term" value="P:polysaccharide catabolic process"/>
    <property type="evidence" value="ECO:0007669"/>
    <property type="project" value="UniProtKB-KW"/>
</dbReference>
<comment type="subcellular location">
    <subcellularLocation>
        <location evidence="2">Secreted</location>
    </subcellularLocation>
</comment>
<evidence type="ECO:0000256" key="1">
    <source>
        <dbReference type="ARBA" id="ARBA00023239"/>
    </source>
</evidence>
<name>A0AA41UJA3_9BACT</name>
<evidence type="ECO:0000256" key="3">
    <source>
        <dbReference type="SAM" id="MobiDB-lite"/>
    </source>
</evidence>
<feature type="region of interest" description="Disordered" evidence="3">
    <location>
        <begin position="31"/>
        <end position="53"/>
    </location>
</feature>
<dbReference type="GO" id="GO:0005576">
    <property type="term" value="C:extracellular region"/>
    <property type="evidence" value="ECO:0007669"/>
    <property type="project" value="UniProtKB-SubCell"/>
</dbReference>
<keyword evidence="2" id="KW-0119">Carbohydrate metabolism</keyword>
<keyword evidence="2" id="KW-0624">Polysaccharide degradation</keyword>
<keyword evidence="1 2" id="KW-0456">Lyase</keyword>
<dbReference type="Proteomes" id="UP001165427">
    <property type="component" value="Unassembled WGS sequence"/>
</dbReference>
<feature type="signal peptide" evidence="4">
    <location>
        <begin position="1"/>
        <end position="25"/>
    </location>
</feature>
<feature type="domain" description="Pectate lyase" evidence="5">
    <location>
        <begin position="72"/>
        <end position="276"/>
    </location>
</feature>
<feature type="chain" id="PRO_5041266502" evidence="4">
    <location>
        <begin position="26"/>
        <end position="337"/>
    </location>
</feature>
<dbReference type="Pfam" id="PF00544">
    <property type="entry name" value="Pectate_lyase_4"/>
    <property type="match status" value="1"/>
</dbReference>
<dbReference type="EMBL" id="JALJRB010000001">
    <property type="protein sequence ID" value="MCJ8499171.1"/>
    <property type="molecule type" value="Genomic_DNA"/>
</dbReference>
<keyword evidence="7" id="KW-1185">Reference proteome</keyword>
<sequence length="337" mass="36392">MRRRIFRSWPALFFAVMMAFMLSYGCVPSTTPEPDTGSGCDEPSQPGPGPAGGPIGFAAVSANGLNTTTGGAGGTLVTVTSASALRDYINRSGAYVIQVSGTIRIDSGMHRVASNKTIIGLGNNAVISGGGLNLSGVSNVIIRNIRFTNADDDSINIQERSHHIWIDHCDFTNGYDGLVDIKRESSYITVSWNRFYNHGKTCLLGHSDSHTADRGHLKVTYHHNWFDGTGSRHPRVRFGHVHVFNNYYVGNDYGIASTMDAAVMVEGNYFLRVKDPCLVGYASSDPGNLVQRNNVFDNCGSSPQTRGTVASFPYAYSVDNPRDIPSMVRNGAGVGKI</sequence>
<dbReference type="InterPro" id="IPR011050">
    <property type="entry name" value="Pectin_lyase_fold/virulence"/>
</dbReference>
<gene>
    <name evidence="6" type="ORF">MRX98_01180</name>
</gene>
<dbReference type="GO" id="GO:0030570">
    <property type="term" value="F:pectate lyase activity"/>
    <property type="evidence" value="ECO:0007669"/>
    <property type="project" value="InterPro"/>
</dbReference>
<evidence type="ECO:0000313" key="6">
    <source>
        <dbReference type="EMBL" id="MCJ8499171.1"/>
    </source>
</evidence>
<organism evidence="6 7">
    <name type="scientific">Desulfatitalea alkaliphila</name>
    <dbReference type="NCBI Taxonomy" id="2929485"/>
    <lineage>
        <taxon>Bacteria</taxon>
        <taxon>Pseudomonadati</taxon>
        <taxon>Thermodesulfobacteriota</taxon>
        <taxon>Desulfobacteria</taxon>
        <taxon>Desulfobacterales</taxon>
        <taxon>Desulfosarcinaceae</taxon>
        <taxon>Desulfatitalea</taxon>
    </lineage>
</organism>
<dbReference type="RefSeq" id="WP_246902296.1">
    <property type="nucleotide sequence ID" value="NZ_JALJRB010000001.1"/>
</dbReference>
<evidence type="ECO:0000256" key="2">
    <source>
        <dbReference type="RuleBase" id="RU361173"/>
    </source>
</evidence>
<keyword evidence="2" id="KW-0964">Secreted</keyword>
<proteinExistence type="inferred from homology"/>
<comment type="caution">
    <text evidence="6">The sequence shown here is derived from an EMBL/GenBank/DDBJ whole genome shotgun (WGS) entry which is preliminary data.</text>
</comment>
<evidence type="ECO:0000259" key="5">
    <source>
        <dbReference type="SMART" id="SM00656"/>
    </source>
</evidence>
<dbReference type="InterPro" id="IPR002022">
    <property type="entry name" value="Pec_lyase"/>
</dbReference>
<comment type="similarity">
    <text evidence="2">Belongs to the polysaccharide lyase 1 family.</text>
</comment>
<keyword evidence="4" id="KW-0732">Signal</keyword>
<protein>
    <submittedName>
        <fullName evidence="6">Pectate lyase</fullName>
    </submittedName>
</protein>
<dbReference type="InterPro" id="IPR012334">
    <property type="entry name" value="Pectin_lyas_fold"/>
</dbReference>
<accession>A0AA41UJA3</accession>
<dbReference type="PANTHER" id="PTHR31683">
    <property type="entry name" value="PECTATE LYASE 18-RELATED"/>
    <property type="match status" value="1"/>
</dbReference>
<reference evidence="6" key="1">
    <citation type="submission" date="2022-04" db="EMBL/GenBank/DDBJ databases">
        <title>Desulfatitalea alkaliphila sp. nov., a novel anaerobic sulfate-reducing bacterium isolated from terrestrial mud volcano, Taman Peninsula, Russia.</title>
        <authorList>
            <person name="Khomyakova M.A."/>
            <person name="Merkel A.Y."/>
            <person name="Slobodkin A.I."/>
        </authorList>
    </citation>
    <scope>NUCLEOTIDE SEQUENCE</scope>
    <source>
        <strain evidence="6">M08but</strain>
    </source>
</reference>
<dbReference type="SUPFAM" id="SSF51126">
    <property type="entry name" value="Pectin lyase-like"/>
    <property type="match status" value="1"/>
</dbReference>
<evidence type="ECO:0000256" key="4">
    <source>
        <dbReference type="SAM" id="SignalP"/>
    </source>
</evidence>
<dbReference type="Gene3D" id="2.160.20.10">
    <property type="entry name" value="Single-stranded right-handed beta-helix, Pectin lyase-like"/>
    <property type="match status" value="1"/>
</dbReference>
<dbReference type="InterPro" id="IPR045032">
    <property type="entry name" value="PEL"/>
</dbReference>
<dbReference type="PROSITE" id="PS51257">
    <property type="entry name" value="PROKAR_LIPOPROTEIN"/>
    <property type="match status" value="1"/>
</dbReference>